<protein>
    <recommendedName>
        <fullName evidence="4">DDE-1 domain-containing protein</fullName>
    </recommendedName>
</protein>
<reference key="2">
    <citation type="submission" date="2011-08" db="EMBL/GenBank/DDBJ databases">
        <title>Genome sequence of Naumovozyma castellii.</title>
        <authorList>
            <person name="Gordon J.L."/>
            <person name="Armisen D."/>
            <person name="Proux-Wera E."/>
            <person name="OhEigeartaigh S.S."/>
            <person name="Byrne K.P."/>
            <person name="Wolfe K.H."/>
        </authorList>
    </citation>
    <scope>NUCLEOTIDE SEQUENCE</scope>
    <source>
        <strain>Type strain:CBS 4309</strain>
    </source>
</reference>
<gene>
    <name evidence="2" type="primary">NCAS0D01440</name>
    <name evidence="2" type="ordered locus">NCAS_0D01440</name>
</gene>
<accession>G0VDT6</accession>
<dbReference type="Proteomes" id="UP000001640">
    <property type="component" value="Chromosome 4"/>
</dbReference>
<dbReference type="EMBL" id="HE576755">
    <property type="protein sequence ID" value="CCC69725.1"/>
    <property type="molecule type" value="Genomic_DNA"/>
</dbReference>
<name>G0VDT6_NAUCA</name>
<dbReference type="eggNOG" id="ENOG502SU1H">
    <property type="taxonomic scope" value="Eukaryota"/>
</dbReference>
<dbReference type="RefSeq" id="XP_003676088.1">
    <property type="nucleotide sequence ID" value="XM_003676040.1"/>
</dbReference>
<evidence type="ECO:0000313" key="2">
    <source>
        <dbReference type="EMBL" id="CCC69725.1"/>
    </source>
</evidence>
<sequence>MDTIEIENVAPELVEYKESDYTLQVIPGFFQNQEVYIRDPLLMIHNRAQLNYLELSKNKTMNVKTRVQWKKKIQEMAKDFYQINQRLLPNTAKKPSLSAVANYFNMSRRTLNRHVKTVLPLVTPPKNGGMSLDGDALTISENSLLVIPGHFRNQPVYIPDPKMVYDEVSLNYSEVNKDKSLLSSEQLELKKNIIEMATTFWKVNQDLLPTNSKKPTISAVAKYFHIPRQTFDDHIKGFHRNSAIFGASSRPLLDNNELQLIKANLKMASNNGCPIPATEDDMKYRIERILEKKRRGLKEIEMVNELIDKWKEADKDSIQGENYKVYDSLEQLKRILISGISIQSLNFNPIEYLKLKRTFEHLNSIRSTYQNNLSGKPLNTVSKRTITRIRTKLGLSQQYINNNSTGDSNKRRLTKIGDIEKIEWLKSHVFFKEDFQKYGTNVWNCDILSFHIGNVGERFRSKQLREEFNKNVLTNDINEERTSSKETAGAKVEAKKIASEIASADPIVEEENTNTPIGPNLTAIDKLLLDEDVHNIAESHIEPSISDELSPELIELDGTNLDAQKLADNDESMTVAKETESAGINTENELGLEVENSNDEHENSPGPLMPDQLSLLYTISMNGEVLEPNVLLNGPKQNSEFGSIPSYLLHDWIITKGNEDRELNGMLLNYLEKCFHPQTVEILNSQGLNYNSTSRLLVLNSGIFEINDDIIRFLNDYNIDLLIIPMTSAGFLQPIDFGLYNILQSELRKTNRMWFNDHCLLPPGMTSMNNALRPGVMSMVQQLELLYGIHNRLPQRIVLFKEMIKQSFSRIIQFDENGNADRDKLAQFVDRCENAAKYTFMLNNDEEQSGNEEDDYSALNNDDKGKRNNKNKVRFHKVTFTDNGKEVNPSQDNTDYAVRLATIVKNNMSNNDGISPFLQNVDADALHRTED</sequence>
<dbReference type="OrthoDB" id="4065329at2759"/>
<reference evidence="2 3" key="1">
    <citation type="journal article" date="2011" name="Proc. Natl. Acad. Sci. U.S.A.">
        <title>Evolutionary erosion of yeast sex chromosomes by mating-type switching accidents.</title>
        <authorList>
            <person name="Gordon J.L."/>
            <person name="Armisen D."/>
            <person name="Proux-Wera E."/>
            <person name="Oheigeartaigh S.S."/>
            <person name="Byrne K.P."/>
            <person name="Wolfe K.H."/>
        </authorList>
    </citation>
    <scope>NUCLEOTIDE SEQUENCE [LARGE SCALE GENOMIC DNA]</scope>
    <source>
        <strain evidence="3">ATCC 76901 / BCRC 22586 / CBS 4309 / NBRC 1992 / NRRL Y-12630</strain>
    </source>
</reference>
<feature type="region of interest" description="Disordered" evidence="1">
    <location>
        <begin position="844"/>
        <end position="871"/>
    </location>
</feature>
<dbReference type="InParanoid" id="G0VDT6"/>
<feature type="compositionally biased region" description="Acidic residues" evidence="1">
    <location>
        <begin position="844"/>
        <end position="856"/>
    </location>
</feature>
<evidence type="ECO:0008006" key="4">
    <source>
        <dbReference type="Google" id="ProtNLM"/>
    </source>
</evidence>
<dbReference type="OMA" id="RENRNCN"/>
<evidence type="ECO:0000313" key="3">
    <source>
        <dbReference type="Proteomes" id="UP000001640"/>
    </source>
</evidence>
<dbReference type="HOGENOM" id="CLU_314248_0_0_1"/>
<proteinExistence type="predicted"/>
<organism evidence="2 3">
    <name type="scientific">Naumovozyma castellii</name>
    <name type="common">Yeast</name>
    <name type="synonym">Saccharomyces castellii</name>
    <dbReference type="NCBI Taxonomy" id="27288"/>
    <lineage>
        <taxon>Eukaryota</taxon>
        <taxon>Fungi</taxon>
        <taxon>Dikarya</taxon>
        <taxon>Ascomycota</taxon>
        <taxon>Saccharomycotina</taxon>
        <taxon>Saccharomycetes</taxon>
        <taxon>Saccharomycetales</taxon>
        <taxon>Saccharomycetaceae</taxon>
        <taxon>Naumovozyma</taxon>
    </lineage>
</organism>
<evidence type="ECO:0000256" key="1">
    <source>
        <dbReference type="SAM" id="MobiDB-lite"/>
    </source>
</evidence>
<keyword evidence="3" id="KW-1185">Reference proteome</keyword>
<dbReference type="KEGG" id="ncs:NCAS_0D01440"/>
<dbReference type="AlphaFoldDB" id="G0VDT6"/>
<dbReference type="GeneID" id="96903333"/>